<keyword evidence="3" id="KW-1185">Reference proteome</keyword>
<gene>
    <name evidence="2" type="ORF">FZEAL_6963</name>
</gene>
<name>A0A8H4XIA9_9HYPO</name>
<feature type="region of interest" description="Disordered" evidence="1">
    <location>
        <begin position="79"/>
        <end position="107"/>
    </location>
</feature>
<protein>
    <submittedName>
        <fullName evidence="2">Uncharacterized protein</fullName>
    </submittedName>
</protein>
<reference evidence="2" key="1">
    <citation type="journal article" date="2020" name="BMC Genomics">
        <title>Correction to: Identification and distribution of gene clusters required for synthesis of sphingolipid metabolism inhibitors in diverse species of the filamentous fungus Fusarium.</title>
        <authorList>
            <person name="Kim H.S."/>
            <person name="Lohmar J.M."/>
            <person name="Busman M."/>
            <person name="Brown D.W."/>
            <person name="Naumann T.A."/>
            <person name="Divon H.H."/>
            <person name="Lysoe E."/>
            <person name="Uhlig S."/>
            <person name="Proctor R.H."/>
        </authorList>
    </citation>
    <scope>NUCLEOTIDE SEQUENCE</scope>
    <source>
        <strain evidence="2">NRRL 22465</strain>
    </source>
</reference>
<dbReference type="EMBL" id="JABEYC010000547">
    <property type="protein sequence ID" value="KAF4976343.1"/>
    <property type="molecule type" value="Genomic_DNA"/>
</dbReference>
<dbReference type="AlphaFoldDB" id="A0A8H4XIA9"/>
<reference evidence="2" key="2">
    <citation type="submission" date="2020-05" db="EMBL/GenBank/DDBJ databases">
        <authorList>
            <person name="Kim H.-S."/>
            <person name="Proctor R.H."/>
            <person name="Brown D.W."/>
        </authorList>
    </citation>
    <scope>NUCLEOTIDE SEQUENCE</scope>
    <source>
        <strain evidence="2">NRRL 22465</strain>
    </source>
</reference>
<comment type="caution">
    <text evidence="2">The sequence shown here is derived from an EMBL/GenBank/DDBJ whole genome shotgun (WGS) entry which is preliminary data.</text>
</comment>
<evidence type="ECO:0000313" key="2">
    <source>
        <dbReference type="EMBL" id="KAF4976343.1"/>
    </source>
</evidence>
<proteinExistence type="predicted"/>
<evidence type="ECO:0000256" key="1">
    <source>
        <dbReference type="SAM" id="MobiDB-lite"/>
    </source>
</evidence>
<evidence type="ECO:0000313" key="3">
    <source>
        <dbReference type="Proteomes" id="UP000635477"/>
    </source>
</evidence>
<organism evidence="2 3">
    <name type="scientific">Fusarium zealandicum</name>
    <dbReference type="NCBI Taxonomy" id="1053134"/>
    <lineage>
        <taxon>Eukaryota</taxon>
        <taxon>Fungi</taxon>
        <taxon>Dikarya</taxon>
        <taxon>Ascomycota</taxon>
        <taxon>Pezizomycotina</taxon>
        <taxon>Sordariomycetes</taxon>
        <taxon>Hypocreomycetidae</taxon>
        <taxon>Hypocreales</taxon>
        <taxon>Nectriaceae</taxon>
        <taxon>Fusarium</taxon>
        <taxon>Fusarium staphyleae species complex</taxon>
    </lineage>
</organism>
<feature type="compositionally biased region" description="Basic and acidic residues" evidence="1">
    <location>
        <begin position="79"/>
        <end position="98"/>
    </location>
</feature>
<accession>A0A8H4XIA9</accession>
<dbReference type="Proteomes" id="UP000635477">
    <property type="component" value="Unassembled WGS sequence"/>
</dbReference>
<sequence length="107" mass="11935">MCFQTNYITHCWKCNIQLEPSGRMRPCKQALESGAFTRCNRGLMAVDVKGPVNMLCRPCLIKNGGQNCSNKDQNIVKDEAAKEQKSAEAKSDETVKDGEDLDDYCVV</sequence>